<reference evidence="3 4" key="1">
    <citation type="submission" date="2024-01" db="EMBL/GenBank/DDBJ databases">
        <title>Uliginosibacterium soil sp. nov.</title>
        <authorList>
            <person name="Lv Y."/>
        </authorList>
    </citation>
    <scope>NUCLEOTIDE SEQUENCE [LARGE SCALE GENOMIC DNA]</scope>
    <source>
        <strain evidence="3 4">H3</strain>
    </source>
</reference>
<dbReference type="SUPFAM" id="SSF53850">
    <property type="entry name" value="Periplasmic binding protein-like II"/>
    <property type="match status" value="1"/>
</dbReference>
<dbReference type="Proteomes" id="UP001331561">
    <property type="component" value="Unassembled WGS sequence"/>
</dbReference>
<feature type="signal peptide" evidence="1">
    <location>
        <begin position="1"/>
        <end position="24"/>
    </location>
</feature>
<name>A0ABU6K7S1_9RHOO</name>
<protein>
    <submittedName>
        <fullName evidence="3">ABC transporter substrate-binding protein</fullName>
    </submittedName>
</protein>
<evidence type="ECO:0000313" key="4">
    <source>
        <dbReference type="Proteomes" id="UP001331561"/>
    </source>
</evidence>
<organism evidence="3 4">
    <name type="scientific">Uliginosibacterium silvisoli</name>
    <dbReference type="NCBI Taxonomy" id="3114758"/>
    <lineage>
        <taxon>Bacteria</taxon>
        <taxon>Pseudomonadati</taxon>
        <taxon>Pseudomonadota</taxon>
        <taxon>Betaproteobacteria</taxon>
        <taxon>Rhodocyclales</taxon>
        <taxon>Zoogloeaceae</taxon>
        <taxon>Uliginosibacterium</taxon>
    </lineage>
</organism>
<dbReference type="Pfam" id="PF09084">
    <property type="entry name" value="NMT1"/>
    <property type="match status" value="1"/>
</dbReference>
<evidence type="ECO:0000313" key="3">
    <source>
        <dbReference type="EMBL" id="MEC5387577.1"/>
    </source>
</evidence>
<dbReference type="PANTHER" id="PTHR31528">
    <property type="entry name" value="4-AMINO-5-HYDROXYMETHYL-2-METHYLPYRIMIDINE PHOSPHATE SYNTHASE THI11-RELATED"/>
    <property type="match status" value="1"/>
</dbReference>
<dbReference type="InterPro" id="IPR015168">
    <property type="entry name" value="SsuA/THI5"/>
</dbReference>
<evidence type="ECO:0000259" key="2">
    <source>
        <dbReference type="Pfam" id="PF09084"/>
    </source>
</evidence>
<dbReference type="Gene3D" id="3.40.190.10">
    <property type="entry name" value="Periplasmic binding protein-like II"/>
    <property type="match status" value="2"/>
</dbReference>
<dbReference type="RefSeq" id="WP_327600545.1">
    <property type="nucleotide sequence ID" value="NZ_JAYXHS010000003.1"/>
</dbReference>
<sequence length="324" mass="35604">MSRSLRCIFRSLLALLVLSPSAHAADKLVFGTNWFAEAEHGGFYQALATGIYKKYDLDVTIKMGGPQVNGVQMLAGGVIDVFLGYDFQTLLISEQGVPVTTIAAFFQKDPQAILAYPDVKKFEELKGRTIYLSSAADTTFWPWLRSLHGFDDAQKRPYSFSVQPFLADKKSAQQGYITSEPYAMEQGGVKPSIFLMADYGYPPYADTLVTMRATVDKRSDVLARFVKASAEGWVSYLKDPAPGNALIKKDDPKMTDAQLAFGIAKMKEYGIVTGGDAAKLGLGVMTDARWKQTADVMVKFGLLKATTDYKQAYTLKFVSGLPTP</sequence>
<dbReference type="EMBL" id="JAYXHS010000003">
    <property type="protein sequence ID" value="MEC5387577.1"/>
    <property type="molecule type" value="Genomic_DNA"/>
</dbReference>
<evidence type="ECO:0000256" key="1">
    <source>
        <dbReference type="SAM" id="SignalP"/>
    </source>
</evidence>
<dbReference type="PANTHER" id="PTHR31528:SF3">
    <property type="entry name" value="THIAMINE BIOSYNTHESIS PROTEIN HI_0357-RELATED"/>
    <property type="match status" value="1"/>
</dbReference>
<gene>
    <name evidence="3" type="ORF">VVD49_17730</name>
</gene>
<keyword evidence="1" id="KW-0732">Signal</keyword>
<comment type="caution">
    <text evidence="3">The sequence shown here is derived from an EMBL/GenBank/DDBJ whole genome shotgun (WGS) entry which is preliminary data.</text>
</comment>
<proteinExistence type="predicted"/>
<feature type="chain" id="PRO_5045293387" evidence="1">
    <location>
        <begin position="25"/>
        <end position="324"/>
    </location>
</feature>
<feature type="domain" description="SsuA/THI5-like" evidence="2">
    <location>
        <begin position="38"/>
        <end position="241"/>
    </location>
</feature>
<keyword evidence="4" id="KW-1185">Reference proteome</keyword>
<dbReference type="InterPro" id="IPR027939">
    <property type="entry name" value="NMT1/THI5"/>
</dbReference>
<accession>A0ABU6K7S1</accession>